<dbReference type="Proteomes" id="UP000184315">
    <property type="component" value="Unassembled WGS sequence"/>
</dbReference>
<evidence type="ECO:0000313" key="1">
    <source>
        <dbReference type="EMBL" id="CUR33824.1"/>
    </source>
</evidence>
<gene>
    <name evidence="1" type="ORF">PL9214520363</name>
</gene>
<evidence type="ECO:0000313" key="2">
    <source>
        <dbReference type="Proteomes" id="UP000184315"/>
    </source>
</evidence>
<reference evidence="2" key="1">
    <citation type="submission" date="2015-10" db="EMBL/GenBank/DDBJ databases">
        <authorList>
            <person name="Regsiter A."/>
            <person name="william w."/>
        </authorList>
    </citation>
    <scope>NUCLEOTIDE SEQUENCE [LARGE SCALE GENOMIC DNA]</scope>
</reference>
<keyword evidence="2" id="KW-1185">Reference proteome</keyword>
<protein>
    <submittedName>
        <fullName evidence="1">Uncharacterized protein</fullName>
    </submittedName>
</protein>
<organism evidence="1 2">
    <name type="scientific">Planktothrix tepida PCC 9214</name>
    <dbReference type="NCBI Taxonomy" id="671072"/>
    <lineage>
        <taxon>Bacteria</taxon>
        <taxon>Bacillati</taxon>
        <taxon>Cyanobacteriota</taxon>
        <taxon>Cyanophyceae</taxon>
        <taxon>Oscillatoriophycideae</taxon>
        <taxon>Oscillatoriales</taxon>
        <taxon>Microcoleaceae</taxon>
        <taxon>Planktothrix</taxon>
    </lineage>
</organism>
<dbReference type="EMBL" id="CZDF01000158">
    <property type="protein sequence ID" value="CUR33824.1"/>
    <property type="molecule type" value="Genomic_DNA"/>
</dbReference>
<name>A0A1J1LMQ7_9CYAN</name>
<proteinExistence type="predicted"/>
<sequence>MRISKIAQTFWFAGVTKLKGGLPSAEKPSPTLYHRLVAGGTPRPQPRIWLTGSPGYSLF</sequence>
<accession>A0A1J1LMQ7</accession>
<dbReference type="AlphaFoldDB" id="A0A1J1LMQ7"/>